<dbReference type="WBParaSite" id="HPLM_0000678601-mRNA-1">
    <property type="protein sequence ID" value="HPLM_0000678601-mRNA-1"/>
    <property type="gene ID" value="HPLM_0000678601"/>
</dbReference>
<proteinExistence type="predicted"/>
<dbReference type="STRING" id="6290.A0A0N4W945"/>
<reference evidence="2 3" key="2">
    <citation type="submission" date="2018-11" db="EMBL/GenBank/DDBJ databases">
        <authorList>
            <consortium name="Pathogen Informatics"/>
        </authorList>
    </citation>
    <scope>NUCLEOTIDE SEQUENCE [LARGE SCALE GENOMIC DNA]</scope>
    <source>
        <strain evidence="2 3">MHpl1</strain>
    </source>
</reference>
<sequence length="117" mass="13505">MDNVGKSTKANPIALRLPRWLVVAHLGNFFLLIVLYLHAYITIMSVECELPEVPLKKPDERTKRSAAKRTLPVEVEEYTIIIGDNTLIPVRFRYPEPYFLPSASLKFRILHRFGRLA</sequence>
<evidence type="ECO:0000313" key="2">
    <source>
        <dbReference type="EMBL" id="VDO30009.1"/>
    </source>
</evidence>
<organism evidence="4">
    <name type="scientific">Haemonchus placei</name>
    <name type="common">Barber's pole worm</name>
    <dbReference type="NCBI Taxonomy" id="6290"/>
    <lineage>
        <taxon>Eukaryota</taxon>
        <taxon>Metazoa</taxon>
        <taxon>Ecdysozoa</taxon>
        <taxon>Nematoda</taxon>
        <taxon>Chromadorea</taxon>
        <taxon>Rhabditida</taxon>
        <taxon>Rhabditina</taxon>
        <taxon>Rhabditomorpha</taxon>
        <taxon>Strongyloidea</taxon>
        <taxon>Trichostrongylidae</taxon>
        <taxon>Haemonchus</taxon>
    </lineage>
</organism>
<protein>
    <submittedName>
        <fullName evidence="4">Transmembrane protein</fullName>
    </submittedName>
</protein>
<dbReference type="OMA" id="RWIIVAQ"/>
<keyword evidence="3" id="KW-1185">Reference proteome</keyword>
<evidence type="ECO:0000313" key="4">
    <source>
        <dbReference type="WBParaSite" id="HPLM_0000678601-mRNA-1"/>
    </source>
</evidence>
<dbReference type="Proteomes" id="UP000268014">
    <property type="component" value="Unassembled WGS sequence"/>
</dbReference>
<keyword evidence="1" id="KW-1133">Transmembrane helix</keyword>
<feature type="transmembrane region" description="Helical" evidence="1">
    <location>
        <begin position="20"/>
        <end position="41"/>
    </location>
</feature>
<name>A0A0N4W945_HAEPC</name>
<accession>A0A0N4W945</accession>
<reference evidence="4" key="1">
    <citation type="submission" date="2017-02" db="UniProtKB">
        <authorList>
            <consortium name="WormBaseParasite"/>
        </authorList>
    </citation>
    <scope>IDENTIFICATION</scope>
</reference>
<keyword evidence="1" id="KW-0812">Transmembrane</keyword>
<dbReference type="AlphaFoldDB" id="A0A0N4W945"/>
<evidence type="ECO:0000256" key="1">
    <source>
        <dbReference type="SAM" id="Phobius"/>
    </source>
</evidence>
<dbReference type="OrthoDB" id="5869381at2759"/>
<dbReference type="EMBL" id="UZAF01016546">
    <property type="protein sequence ID" value="VDO30009.1"/>
    <property type="molecule type" value="Genomic_DNA"/>
</dbReference>
<evidence type="ECO:0000313" key="3">
    <source>
        <dbReference type="Proteomes" id="UP000268014"/>
    </source>
</evidence>
<keyword evidence="1" id="KW-0472">Membrane</keyword>
<gene>
    <name evidence="2" type="ORF">HPLM_LOCUS6778</name>
</gene>